<dbReference type="Pfam" id="PF14709">
    <property type="entry name" value="DND1_DSRM"/>
    <property type="match status" value="1"/>
</dbReference>
<dbReference type="InterPro" id="IPR014720">
    <property type="entry name" value="dsRBD_dom"/>
</dbReference>
<keyword evidence="1" id="KW-0694">RNA-binding</keyword>
<sequence length="372" mass="40905">MFEWLMSLAMSVWPFLLQVLAGGVYHPQPSLPYCGPCTPTAQVSESLPKTGQGWDEQGQFSVSEGKHLGSITQVWQDSVQQQPPIHTREHELRGAGVEECCEAAATATNSYTDTLMMNGKKRWGPRYNTYYDDNYEQLRRQFPVSSGTEHRAIEGPQAPPPHLQLKLDEDWSHDTTPRRDPVPTRPRFGLKMLQKMGWSPGEGLGKNKEGTLEPLVPDGLFYSQPEQFPKKQPVSLVEDLSGKHPVMALTELCTKFGWSAPKFEVVDNSGPDHKKNFLMKVIVNGQEFQPSTAAPSKKQAKADAAALFLESIGLYKGPKTSQCVLCDDNADVLRVLAWGVVQPGEVGRPASGALLGSVLYPGAALDSSTNKT</sequence>
<dbReference type="GO" id="GO:0051726">
    <property type="term" value="P:regulation of cell cycle"/>
    <property type="evidence" value="ECO:0007669"/>
    <property type="project" value="InterPro"/>
</dbReference>
<proteinExistence type="predicted"/>
<dbReference type="Pfam" id="PF01585">
    <property type="entry name" value="G-patch"/>
    <property type="match status" value="1"/>
</dbReference>
<dbReference type="EMBL" id="JARAKH010000025">
    <property type="protein sequence ID" value="KAK8390412.1"/>
    <property type="molecule type" value="Genomic_DNA"/>
</dbReference>
<dbReference type="GO" id="GO:0048024">
    <property type="term" value="P:regulation of mRNA splicing, via spliceosome"/>
    <property type="evidence" value="ECO:0007669"/>
    <property type="project" value="TreeGrafter"/>
</dbReference>
<dbReference type="SUPFAM" id="SSF54768">
    <property type="entry name" value="dsRNA-binding domain-like"/>
    <property type="match status" value="1"/>
</dbReference>
<dbReference type="PROSITE" id="PS50137">
    <property type="entry name" value="DS_RBD"/>
    <property type="match status" value="1"/>
</dbReference>
<dbReference type="InterPro" id="IPR032922">
    <property type="entry name" value="SON"/>
</dbReference>
<evidence type="ECO:0000313" key="5">
    <source>
        <dbReference type="EMBL" id="KAK8390412.1"/>
    </source>
</evidence>
<feature type="domain" description="DRBM" evidence="3">
    <location>
        <begin position="244"/>
        <end position="314"/>
    </location>
</feature>
<dbReference type="SMART" id="SM00443">
    <property type="entry name" value="G_patch"/>
    <property type="match status" value="1"/>
</dbReference>
<feature type="chain" id="PRO_5043609399" evidence="2">
    <location>
        <begin position="22"/>
        <end position="372"/>
    </location>
</feature>
<accession>A0AAW0TV01</accession>
<evidence type="ECO:0000256" key="1">
    <source>
        <dbReference type="PROSITE-ProRule" id="PRU00266"/>
    </source>
</evidence>
<gene>
    <name evidence="5" type="ORF">O3P69_010238</name>
</gene>
<dbReference type="PANTHER" id="PTHR46528">
    <property type="entry name" value="PROTEIN SON"/>
    <property type="match status" value="1"/>
</dbReference>
<dbReference type="PROSITE" id="PS50174">
    <property type="entry name" value="G_PATCH"/>
    <property type="match status" value="1"/>
</dbReference>
<dbReference type="Gene3D" id="3.30.160.20">
    <property type="match status" value="1"/>
</dbReference>
<reference evidence="5 6" key="1">
    <citation type="submission" date="2023-03" db="EMBL/GenBank/DDBJ databases">
        <title>High-quality genome of Scylla paramamosain provides insights in environmental adaptation.</title>
        <authorList>
            <person name="Zhang L."/>
        </authorList>
    </citation>
    <scope>NUCLEOTIDE SEQUENCE [LARGE SCALE GENOMIC DNA]</scope>
    <source>
        <strain evidence="5">LZ_2023a</strain>
        <tissue evidence="5">Muscle</tissue>
    </source>
</reference>
<name>A0AAW0TV01_SCYPA</name>
<dbReference type="GO" id="GO:0003723">
    <property type="term" value="F:RNA binding"/>
    <property type="evidence" value="ECO:0007669"/>
    <property type="project" value="UniProtKB-UniRule"/>
</dbReference>
<dbReference type="Proteomes" id="UP001487740">
    <property type="component" value="Unassembled WGS sequence"/>
</dbReference>
<feature type="signal peptide" evidence="2">
    <location>
        <begin position="1"/>
        <end position="21"/>
    </location>
</feature>
<protein>
    <submittedName>
        <fullName evidence="5">Uncharacterized protein</fullName>
    </submittedName>
</protein>
<dbReference type="AlphaFoldDB" id="A0AAW0TV01"/>
<evidence type="ECO:0000313" key="6">
    <source>
        <dbReference type="Proteomes" id="UP001487740"/>
    </source>
</evidence>
<dbReference type="PANTHER" id="PTHR46528:SF1">
    <property type="entry name" value="PROTEIN SON"/>
    <property type="match status" value="1"/>
</dbReference>
<organism evidence="5 6">
    <name type="scientific">Scylla paramamosain</name>
    <name type="common">Mud crab</name>
    <dbReference type="NCBI Taxonomy" id="85552"/>
    <lineage>
        <taxon>Eukaryota</taxon>
        <taxon>Metazoa</taxon>
        <taxon>Ecdysozoa</taxon>
        <taxon>Arthropoda</taxon>
        <taxon>Crustacea</taxon>
        <taxon>Multicrustacea</taxon>
        <taxon>Malacostraca</taxon>
        <taxon>Eumalacostraca</taxon>
        <taxon>Eucarida</taxon>
        <taxon>Decapoda</taxon>
        <taxon>Pleocyemata</taxon>
        <taxon>Brachyura</taxon>
        <taxon>Eubrachyura</taxon>
        <taxon>Portunoidea</taxon>
        <taxon>Portunidae</taxon>
        <taxon>Portuninae</taxon>
        <taxon>Scylla</taxon>
    </lineage>
</organism>
<keyword evidence="6" id="KW-1185">Reference proteome</keyword>
<evidence type="ECO:0000256" key="2">
    <source>
        <dbReference type="SAM" id="SignalP"/>
    </source>
</evidence>
<evidence type="ECO:0000259" key="4">
    <source>
        <dbReference type="PROSITE" id="PS50174"/>
    </source>
</evidence>
<dbReference type="SMART" id="SM00358">
    <property type="entry name" value="DSRM"/>
    <property type="match status" value="1"/>
</dbReference>
<comment type="caution">
    <text evidence="5">The sequence shown here is derived from an EMBL/GenBank/DDBJ whole genome shotgun (WGS) entry which is preliminary data.</text>
</comment>
<keyword evidence="2" id="KW-0732">Signal</keyword>
<feature type="domain" description="G-patch" evidence="4">
    <location>
        <begin position="185"/>
        <end position="215"/>
    </location>
</feature>
<dbReference type="InterPro" id="IPR000467">
    <property type="entry name" value="G_patch_dom"/>
</dbReference>
<evidence type="ECO:0000259" key="3">
    <source>
        <dbReference type="PROSITE" id="PS50137"/>
    </source>
</evidence>